<dbReference type="Pfam" id="PF07993">
    <property type="entry name" value="NAD_binding_4"/>
    <property type="match status" value="1"/>
</dbReference>
<proteinExistence type="predicted"/>
<dbReference type="PANTHER" id="PTHR43245">
    <property type="entry name" value="BIFUNCTIONAL POLYMYXIN RESISTANCE PROTEIN ARNA"/>
    <property type="match status" value="1"/>
</dbReference>
<evidence type="ECO:0000313" key="3">
    <source>
        <dbReference type="Proteomes" id="UP001057580"/>
    </source>
</evidence>
<dbReference type="Proteomes" id="UP001057580">
    <property type="component" value="Chromosome"/>
</dbReference>
<organism evidence="2 3">
    <name type="scientific">Salinirubellus salinus</name>
    <dbReference type="NCBI Taxonomy" id="1364945"/>
    <lineage>
        <taxon>Archaea</taxon>
        <taxon>Methanobacteriati</taxon>
        <taxon>Methanobacteriota</taxon>
        <taxon>Stenosarchaea group</taxon>
        <taxon>Halobacteria</taxon>
        <taxon>Halobacteriales</taxon>
        <taxon>Natronomonadaceae</taxon>
        <taxon>Salinirubellus</taxon>
    </lineage>
</organism>
<evidence type="ECO:0000259" key="1">
    <source>
        <dbReference type="Pfam" id="PF07993"/>
    </source>
</evidence>
<dbReference type="Gene3D" id="3.40.50.720">
    <property type="entry name" value="NAD(P)-binding Rossmann-like Domain"/>
    <property type="match status" value="1"/>
</dbReference>
<feature type="domain" description="Thioester reductase (TE)" evidence="1">
    <location>
        <begin position="6"/>
        <end position="240"/>
    </location>
</feature>
<dbReference type="GeneID" id="74944177"/>
<sequence length="363" mass="39419">MPAVFLTGFPGFLGSALVKRLLDRHDQETTVTCLVQSKFRAEAEERAATIEADHGTDGRIDLVEGDITETDLGLGDAYDDVVADTAHVYHLAAIYDLTMDRAPGKAVNIEGTRNVTEFAVAAGVERYHYVSTVVVAGDYEGRFEESMLQEGQTFFNYYESTKHMAEVAVRERMDEVSTTIYRPGVAVGDSETGETQKYDGIYAFVEGLVDQGNTAVVPVPRGASAAEFNVVPSDYIVDAIGYLSGIDESEGKTYHLADPDPPSTTEMVRLLGEAAGKDRTIVLPYPKRLVEGLRGSLTPLLGESDLLKSGGLEYQTWPASFDCTNAVEDLEGSGIECPHFSEYAESLVSFYEANPDIGTEGMN</sequence>
<dbReference type="SUPFAM" id="SSF51735">
    <property type="entry name" value="NAD(P)-binding Rossmann-fold domains"/>
    <property type="match status" value="1"/>
</dbReference>
<name>A0A9E7UA44_9EURY</name>
<dbReference type="InterPro" id="IPR013120">
    <property type="entry name" value="FAR_NAD-bd"/>
</dbReference>
<keyword evidence="3" id="KW-1185">Reference proteome</keyword>
<dbReference type="InterPro" id="IPR036291">
    <property type="entry name" value="NAD(P)-bd_dom_sf"/>
</dbReference>
<dbReference type="RefSeq" id="WP_260592832.1">
    <property type="nucleotide sequence ID" value="NZ_CP104003.1"/>
</dbReference>
<reference evidence="2" key="1">
    <citation type="submission" date="2022-09" db="EMBL/GenBank/DDBJ databases">
        <title>Diverse halophilic archaea isolated from saline environments.</title>
        <authorList>
            <person name="Cui H.-L."/>
        </authorList>
    </citation>
    <scope>NUCLEOTIDE SEQUENCE</scope>
    <source>
        <strain evidence="2">ZS-35-S2</strain>
    </source>
</reference>
<dbReference type="EMBL" id="CP104003">
    <property type="protein sequence ID" value="UWM53838.1"/>
    <property type="molecule type" value="Genomic_DNA"/>
</dbReference>
<dbReference type="AlphaFoldDB" id="A0A9E7UA44"/>
<dbReference type="InterPro" id="IPR050177">
    <property type="entry name" value="Lipid_A_modif_metabolic_enz"/>
</dbReference>
<evidence type="ECO:0000313" key="2">
    <source>
        <dbReference type="EMBL" id="UWM53838.1"/>
    </source>
</evidence>
<dbReference type="CDD" id="cd05263">
    <property type="entry name" value="MupV_like_SDR_e"/>
    <property type="match status" value="1"/>
</dbReference>
<gene>
    <name evidence="2" type="ORF">N0B31_17105</name>
</gene>
<accession>A0A9E7UA44</accession>
<dbReference type="KEGG" id="ssai:N0B31_17105"/>
<protein>
    <submittedName>
        <fullName evidence="2">SDR family oxidoreductase</fullName>
    </submittedName>
</protein>